<accession>A0ACC2SM01</accession>
<protein>
    <submittedName>
        <fullName evidence="1">Uncharacterized protein</fullName>
    </submittedName>
</protein>
<sequence>MQNGQVEVMADDTGSRQLGAYVALRGEEPVVGDAARRQSVRNSEDTIFGIRSLLGMAIKDVEVQRYPFQMRMDGSRLVVGVRSEVSLVEVASLVFGKLKQMAEEYLGKKVNFAVVTVPLRFGKEQRDCMQKAVFEAGFFGVQFVEEEAAVVASLGQNLAWFKPSFVLVFAMGSKYLQLSVVGRYYRGVSALAGIQCRVGGEDFTEGLVAYAKDGFVRKTGLHLERVALQRLRDACEWAKRNLSYASRSTVQVESMAGGHDLHSDVSRAKFEEIIHNALKKVVPSIEEVLLKARLDASELSTVVFAGGSTRIPKVRAMVTAFLNIEPETLHPDPELLPIRGATMHISKSHAITTPSYISVGCDMARVETLVTQDSPLPLHRSKTFPFHSNIFFICTNPPSAPPNCLHSFTLANLKAAKKSIPKITLTIRISEHGSLQITATCNSKTLHSHTIHPSSLPKPNLNPSKVTYSFSCIRDVFDAIAMGASKIDPQSDDFFRRHEQRLTTQLLAGIPPNDAIATLVRAVKRASQFTPHFHTRFNRMLSRLGVRQPKP</sequence>
<keyword evidence="2" id="KW-1185">Reference proteome</keyword>
<reference evidence="1" key="1">
    <citation type="submission" date="2022-04" db="EMBL/GenBank/DDBJ databases">
        <title>Genome of the entomopathogenic fungus Entomophthora muscae.</title>
        <authorList>
            <person name="Elya C."/>
            <person name="Lovett B.R."/>
            <person name="Lee E."/>
            <person name="Macias A.M."/>
            <person name="Hajek A.E."/>
            <person name="De Bivort B.L."/>
            <person name="Kasson M.T."/>
            <person name="De Fine Licht H.H."/>
            <person name="Stajich J.E."/>
        </authorList>
    </citation>
    <scope>NUCLEOTIDE SEQUENCE</scope>
    <source>
        <strain evidence="1">Berkeley</strain>
    </source>
</reference>
<dbReference type="EMBL" id="QTSX02004974">
    <property type="protein sequence ID" value="KAJ9063297.1"/>
    <property type="molecule type" value="Genomic_DNA"/>
</dbReference>
<dbReference type="Proteomes" id="UP001165960">
    <property type="component" value="Unassembled WGS sequence"/>
</dbReference>
<gene>
    <name evidence="1" type="ORF">DSO57_1001735</name>
</gene>
<proteinExistence type="predicted"/>
<organism evidence="1 2">
    <name type="scientific">Entomophthora muscae</name>
    <dbReference type="NCBI Taxonomy" id="34485"/>
    <lineage>
        <taxon>Eukaryota</taxon>
        <taxon>Fungi</taxon>
        <taxon>Fungi incertae sedis</taxon>
        <taxon>Zoopagomycota</taxon>
        <taxon>Entomophthoromycotina</taxon>
        <taxon>Entomophthoromycetes</taxon>
        <taxon>Entomophthorales</taxon>
        <taxon>Entomophthoraceae</taxon>
        <taxon>Entomophthora</taxon>
    </lineage>
</organism>
<name>A0ACC2SM01_9FUNG</name>
<evidence type="ECO:0000313" key="1">
    <source>
        <dbReference type="EMBL" id="KAJ9063297.1"/>
    </source>
</evidence>
<evidence type="ECO:0000313" key="2">
    <source>
        <dbReference type="Proteomes" id="UP001165960"/>
    </source>
</evidence>
<comment type="caution">
    <text evidence="1">The sequence shown here is derived from an EMBL/GenBank/DDBJ whole genome shotgun (WGS) entry which is preliminary data.</text>
</comment>